<feature type="transmembrane region" description="Helical" evidence="1">
    <location>
        <begin position="50"/>
        <end position="73"/>
    </location>
</feature>
<reference evidence="2 3" key="1">
    <citation type="submission" date="2023-07" db="EMBL/GenBank/DDBJ databases">
        <title>Sequencing the genomes of 1000 actinobacteria strains.</title>
        <authorList>
            <person name="Klenk H.-P."/>
        </authorList>
    </citation>
    <scope>NUCLEOTIDE SEQUENCE [LARGE SCALE GENOMIC DNA]</scope>
    <source>
        <strain evidence="2 3">DSM 15539</strain>
    </source>
</reference>
<keyword evidence="3" id="KW-1185">Reference proteome</keyword>
<evidence type="ECO:0000313" key="2">
    <source>
        <dbReference type="EMBL" id="MDR6939721.1"/>
    </source>
</evidence>
<keyword evidence="1" id="KW-1133">Transmembrane helix</keyword>
<protein>
    <recommendedName>
        <fullName evidence="4">ABC transporter permease</fullName>
    </recommendedName>
</protein>
<feature type="transmembrane region" description="Helical" evidence="1">
    <location>
        <begin position="191"/>
        <end position="212"/>
    </location>
</feature>
<proteinExistence type="predicted"/>
<gene>
    <name evidence="2" type="ORF">J2S36_001264</name>
</gene>
<dbReference type="Proteomes" id="UP001266099">
    <property type="component" value="Unassembled WGS sequence"/>
</dbReference>
<feature type="transmembrane region" description="Helical" evidence="1">
    <location>
        <begin position="139"/>
        <end position="158"/>
    </location>
</feature>
<keyword evidence="1" id="KW-0812">Transmembrane</keyword>
<accession>A0ABU1T4C5</accession>
<evidence type="ECO:0000313" key="3">
    <source>
        <dbReference type="Proteomes" id="UP001266099"/>
    </source>
</evidence>
<sequence length="253" mass="28307">MIQQKSPLGKGWTTDSLIRVVYFFLSLSIVSSFLVLPTQESMENVSFARLTIAILAELISWAALPIVAFLTVLTIKHGASLPKMIGLSLSMSVLSEIPYDLVYSHTYFDFSRQNPLWALVVSLIVIYALRHFDNQKHVIRYFLTAVLLVAALLWLLLFNVGTRFSVAPLGVVLGAFIGVFYLMWGMENRMMFSAGFMGAILFLTPAIGVAILHYRAPRFDTDAPIPGWVNIFYYPTILWIAGICTKLIAGFQV</sequence>
<dbReference type="RefSeq" id="WP_309956622.1">
    <property type="nucleotide sequence ID" value="NZ_CP136414.1"/>
</dbReference>
<feature type="transmembrane region" description="Helical" evidence="1">
    <location>
        <begin position="20"/>
        <end position="38"/>
    </location>
</feature>
<feature type="transmembrane region" description="Helical" evidence="1">
    <location>
        <begin position="115"/>
        <end position="132"/>
    </location>
</feature>
<feature type="transmembrane region" description="Helical" evidence="1">
    <location>
        <begin position="232"/>
        <end position="251"/>
    </location>
</feature>
<organism evidence="2 3">
    <name type="scientific">Arcanobacterium hippocoleae</name>
    <dbReference type="NCBI Taxonomy" id="149017"/>
    <lineage>
        <taxon>Bacteria</taxon>
        <taxon>Bacillati</taxon>
        <taxon>Actinomycetota</taxon>
        <taxon>Actinomycetes</taxon>
        <taxon>Actinomycetales</taxon>
        <taxon>Actinomycetaceae</taxon>
        <taxon>Arcanobacterium</taxon>
    </lineage>
</organism>
<evidence type="ECO:0008006" key="4">
    <source>
        <dbReference type="Google" id="ProtNLM"/>
    </source>
</evidence>
<name>A0ABU1T4C5_9ACTO</name>
<dbReference type="EMBL" id="JAVDUJ010000001">
    <property type="protein sequence ID" value="MDR6939721.1"/>
    <property type="molecule type" value="Genomic_DNA"/>
</dbReference>
<keyword evidence="1" id="KW-0472">Membrane</keyword>
<feature type="transmembrane region" description="Helical" evidence="1">
    <location>
        <begin position="164"/>
        <end position="184"/>
    </location>
</feature>
<comment type="caution">
    <text evidence="2">The sequence shown here is derived from an EMBL/GenBank/DDBJ whole genome shotgun (WGS) entry which is preliminary data.</text>
</comment>
<evidence type="ECO:0000256" key="1">
    <source>
        <dbReference type="SAM" id="Phobius"/>
    </source>
</evidence>